<feature type="coiled-coil region" evidence="1">
    <location>
        <begin position="554"/>
        <end position="613"/>
    </location>
</feature>
<organism evidence="3 4">
    <name type="scientific">Thermospira aquatica</name>
    <dbReference type="NCBI Taxonomy" id="2828656"/>
    <lineage>
        <taxon>Bacteria</taxon>
        <taxon>Pseudomonadati</taxon>
        <taxon>Spirochaetota</taxon>
        <taxon>Spirochaetia</taxon>
        <taxon>Brevinematales</taxon>
        <taxon>Thermospiraceae</taxon>
        <taxon>Thermospira</taxon>
    </lineage>
</organism>
<dbReference type="AlphaFoldDB" id="A0AAX3BFU2"/>
<reference evidence="3" key="2">
    <citation type="submission" date="2022-06" db="EMBL/GenBank/DDBJ databases">
        <title>Thermospira aquatica gen. nov., sp. nov.</title>
        <authorList>
            <person name="Ben Ali Gam Z."/>
            <person name="Labat M."/>
        </authorList>
    </citation>
    <scope>NUCLEOTIDE SEQUENCE</scope>
    <source>
        <strain evidence="3">F1F22</strain>
    </source>
</reference>
<gene>
    <name evidence="3" type="ORF">KDW03_04205</name>
</gene>
<accession>A0AAX3BFU2</accession>
<evidence type="ECO:0000256" key="2">
    <source>
        <dbReference type="SAM" id="MobiDB-lite"/>
    </source>
</evidence>
<evidence type="ECO:0000256" key="1">
    <source>
        <dbReference type="SAM" id="Coils"/>
    </source>
</evidence>
<reference evidence="3" key="1">
    <citation type="submission" date="2021-04" db="EMBL/GenBank/DDBJ databases">
        <authorList>
            <person name="Postec A."/>
        </authorList>
    </citation>
    <scope>NUCLEOTIDE SEQUENCE</scope>
    <source>
        <strain evidence="3">F1F22</strain>
    </source>
</reference>
<proteinExistence type="predicted"/>
<sequence>MGYHQLKSVEGYEDPTEVRRLARGKTLTIQDVVNAFKSVFTEGEKSRTLAYAETETTTEKTDKKTPLDSFPWKTPLPVSPYSPLAGFVLIVEKEERKSRRQQERRELSQRQQELVRRREELEKQLARAQENYEQKLLSEGQKLEAYEKARAERQALELRLGEAGLTEEERRNLQSELEKARQAEEGARQAYEEAKQKREQAEREKNELEAQVRDINESLKLIQQRRAELVPEDFREALEMLQEGEDSEGRRNVQGADSTSSSASSPSGSNSSPSGSSGSSSPSSSPSGDNSSEKKSWWQSITSAVGSAVSGMVQAASTAAAYIAQQASSAVNNLFGGNKSQGSSGGAPRQRVNSEVYNQAWENARKQWGKDGGKKPINEYGEKALKQAEYDWKMQKARGYYRQVFGDNPSRDVKDLSGYAEVVNRDYEEMCKQDAMKHAVDLKVRELVKEGKLKDMLNQAGIFLGDEKDLSKLSAKELYEVGHKRLEEATNKAMEMYGGKDVIDGASCRAEFVDVFTNKLVRASQNGNITETNLYDRDGKLSKVGEEYEYFMKLRGYQMEKQRFERDGQRLEEIDKRLEEIEKQLETAKGKAKERLERVRDRLMGERDQIETHWGGRENLTKENGFQDAWVNKLSGEYTIEALLNGKSFLILGEEGMGKGTAVGYTSKLNKDNTDFEKNGNEGYDIYNDRITVIKNGRIVEFNRASLDPTRYQLGYYKKEKNQWQSIEKDEFAKLRQNKFPDLKKIPIGYDGKLHYGTIAPGLYEAGVVKWPGQKWTKEFSLILNGGGKIPAEGGVNPAYPQRNPAYLDGVRVHLGTMDSWNASEGCQVIYSPDYDRFMQLFSRVENGQKVYDYGAVGYYFLLTQ</sequence>
<feature type="compositionally biased region" description="Basic and acidic residues" evidence="2">
    <location>
        <begin position="167"/>
        <end position="212"/>
    </location>
</feature>
<evidence type="ECO:0000313" key="4">
    <source>
        <dbReference type="Proteomes" id="UP001056539"/>
    </source>
</evidence>
<feature type="region of interest" description="Disordered" evidence="2">
    <location>
        <begin position="166"/>
        <end position="212"/>
    </location>
</feature>
<feature type="region of interest" description="Disordered" evidence="2">
    <location>
        <begin position="242"/>
        <end position="295"/>
    </location>
</feature>
<feature type="compositionally biased region" description="Low complexity" evidence="2">
    <location>
        <begin position="255"/>
        <end position="290"/>
    </location>
</feature>
<dbReference type="EMBL" id="CP073355">
    <property type="protein sequence ID" value="URA11013.1"/>
    <property type="molecule type" value="Genomic_DNA"/>
</dbReference>
<evidence type="ECO:0000313" key="3">
    <source>
        <dbReference type="EMBL" id="URA11013.1"/>
    </source>
</evidence>
<dbReference type="RefSeq" id="WP_271436144.1">
    <property type="nucleotide sequence ID" value="NZ_CP073355.1"/>
</dbReference>
<keyword evidence="4" id="KW-1185">Reference proteome</keyword>
<dbReference type="KEGG" id="taqu:KDW03_04205"/>
<name>A0AAX3BFU2_9SPIR</name>
<dbReference type="Proteomes" id="UP001056539">
    <property type="component" value="Chromosome"/>
</dbReference>
<protein>
    <submittedName>
        <fullName evidence="3">Uncharacterized protein</fullName>
    </submittedName>
</protein>
<keyword evidence="1" id="KW-0175">Coiled coil</keyword>